<gene>
    <name evidence="3" type="ORF">CLV62_1552</name>
</gene>
<accession>A0A2V3PJD1</accession>
<feature type="domain" description="MobA/VirD2-like nuclease" evidence="2">
    <location>
        <begin position="43"/>
        <end position="151"/>
    </location>
</feature>
<dbReference type="OrthoDB" id="915634at2"/>
<keyword evidence="4" id="KW-1185">Reference proteome</keyword>
<dbReference type="RefSeq" id="WP_110312749.1">
    <property type="nucleotide sequence ID" value="NZ_QICL01000055.1"/>
</dbReference>
<evidence type="ECO:0000256" key="1">
    <source>
        <dbReference type="SAM" id="MobiDB-lite"/>
    </source>
</evidence>
<dbReference type="Proteomes" id="UP000247973">
    <property type="component" value="Unassembled WGS sequence"/>
</dbReference>
<evidence type="ECO:0000313" key="4">
    <source>
        <dbReference type="Proteomes" id="UP000247973"/>
    </source>
</evidence>
<proteinExistence type="predicted"/>
<name>A0A2V3PJD1_9BACT</name>
<reference evidence="3 4" key="1">
    <citation type="submission" date="2018-03" db="EMBL/GenBank/DDBJ databases">
        <title>Genomic Encyclopedia of Archaeal and Bacterial Type Strains, Phase II (KMG-II): from individual species to whole genera.</title>
        <authorList>
            <person name="Goeker M."/>
        </authorList>
    </citation>
    <scope>NUCLEOTIDE SEQUENCE [LARGE SCALE GENOMIC DNA]</scope>
    <source>
        <strain evidence="3 4">DSM 100214</strain>
    </source>
</reference>
<dbReference type="Pfam" id="PF03432">
    <property type="entry name" value="Relaxase"/>
    <property type="match status" value="1"/>
</dbReference>
<evidence type="ECO:0000259" key="2">
    <source>
        <dbReference type="Pfam" id="PF03432"/>
    </source>
</evidence>
<dbReference type="EMBL" id="QICL01000055">
    <property type="protein sequence ID" value="PXV57138.1"/>
    <property type="molecule type" value="Genomic_DNA"/>
</dbReference>
<dbReference type="InterPro" id="IPR005094">
    <property type="entry name" value="Endonuclease_MobA/VirD2"/>
</dbReference>
<organism evidence="3 4">
    <name type="scientific">Dysgonomonas alginatilytica</name>
    <dbReference type="NCBI Taxonomy" id="1605892"/>
    <lineage>
        <taxon>Bacteria</taxon>
        <taxon>Pseudomonadati</taxon>
        <taxon>Bacteroidota</taxon>
        <taxon>Bacteroidia</taxon>
        <taxon>Bacteroidales</taxon>
        <taxon>Dysgonomonadaceae</taxon>
        <taxon>Dysgonomonas</taxon>
    </lineage>
</organism>
<dbReference type="AlphaFoldDB" id="A0A2V3PJD1"/>
<protein>
    <submittedName>
        <fullName evidence="3">Relaxase/mobilization nuclease-like protein</fullName>
    </submittedName>
</protein>
<feature type="region of interest" description="Disordered" evidence="1">
    <location>
        <begin position="344"/>
        <end position="371"/>
    </location>
</feature>
<evidence type="ECO:0000313" key="3">
    <source>
        <dbReference type="EMBL" id="PXV57138.1"/>
    </source>
</evidence>
<sequence length="413" mass="46935">MVARISSGSSLFGAIKYNQKKVDEGVAEVLFSQNIIRPLDGSYNIPLCMQSFEPYLAANNKTLNPVIHISLNPHPDDKLTDEQLATIAREYMDKLGYGKQPFLVYKHNDLARGHIHIVSIRVKEDGSKIDDSFEKRRSERIRKQLEQKYNLIPAKKNHIDEWTLKRVDPKAGDIKKQVSNTVKGLMEDYHFRTIHEFKALLSLYGITVEEVKGEVRNKPYNGLVYSVITGKGEKVGNPIKASLIGKSVGYEALQKHMEKSKVPLADKQLKERNKRFVSNAMANCSSRKDFEKRLAKDKISVVFRENDDKRIYGVTFIDHEAKAVLNGSHLGKEFSANSFHELFSGQSSNKSQQEDKSYSNDSHATNGYDKEQDSVAESIAGIFSMEQHGDNYEEIAFANRMKRKKKKRKGFGL</sequence>
<comment type="caution">
    <text evidence="3">The sequence shown here is derived from an EMBL/GenBank/DDBJ whole genome shotgun (WGS) entry which is preliminary data.</text>
</comment>
<dbReference type="NCBIfam" id="NF041325">
    <property type="entry name" value="Bacteroid_MobB"/>
    <property type="match status" value="1"/>
</dbReference>